<evidence type="ECO:0000313" key="1">
    <source>
        <dbReference type="EMBL" id="MFC3076362.1"/>
    </source>
</evidence>
<gene>
    <name evidence="1" type="ORF">ACFOHH_24835</name>
</gene>
<evidence type="ECO:0000313" key="2">
    <source>
        <dbReference type="Proteomes" id="UP001595377"/>
    </source>
</evidence>
<dbReference type="EMBL" id="JBHRSP010000053">
    <property type="protein sequence ID" value="MFC3076362.1"/>
    <property type="molecule type" value="Genomic_DNA"/>
</dbReference>
<name>A0ABV7DMR2_9HYPH</name>
<dbReference type="Proteomes" id="UP001595377">
    <property type="component" value="Unassembled WGS sequence"/>
</dbReference>
<keyword evidence="2" id="KW-1185">Reference proteome</keyword>
<proteinExistence type="predicted"/>
<organism evidence="1 2">
    <name type="scientific">Shinella pollutisoli</name>
    <dbReference type="NCBI Taxonomy" id="2250594"/>
    <lineage>
        <taxon>Bacteria</taxon>
        <taxon>Pseudomonadati</taxon>
        <taxon>Pseudomonadota</taxon>
        <taxon>Alphaproteobacteria</taxon>
        <taxon>Hyphomicrobiales</taxon>
        <taxon>Rhizobiaceae</taxon>
        <taxon>Shinella</taxon>
    </lineage>
</organism>
<protein>
    <submittedName>
        <fullName evidence="1">Uncharacterized protein</fullName>
    </submittedName>
</protein>
<comment type="caution">
    <text evidence="1">The sequence shown here is derived from an EMBL/GenBank/DDBJ whole genome shotgun (WGS) entry which is preliminary data.</text>
</comment>
<dbReference type="RefSeq" id="WP_257316679.1">
    <property type="nucleotide sequence ID" value="NZ_JANFDG010000021.1"/>
</dbReference>
<accession>A0ABV7DMR2</accession>
<sequence>MIIRQADLARELDVSEMTVHRLLKALHRNGRPLTDLDATTVFASAELQALELSGPVAIDLLAEMSSEIRYVAGDQRRRCWIVFVETERQSFRVAAISARHLESILDAHPLSLVLPLHEVVARAAERLDALRAKKSKEAA</sequence>
<reference evidence="2" key="1">
    <citation type="journal article" date="2019" name="Int. J. Syst. Evol. Microbiol.">
        <title>The Global Catalogue of Microorganisms (GCM) 10K type strain sequencing project: providing services to taxonomists for standard genome sequencing and annotation.</title>
        <authorList>
            <consortium name="The Broad Institute Genomics Platform"/>
            <consortium name="The Broad Institute Genome Sequencing Center for Infectious Disease"/>
            <person name="Wu L."/>
            <person name="Ma J."/>
        </authorList>
    </citation>
    <scope>NUCLEOTIDE SEQUENCE [LARGE SCALE GENOMIC DNA]</scope>
    <source>
        <strain evidence="2">KCTC 52677</strain>
    </source>
</reference>